<reference evidence="5 6" key="1">
    <citation type="journal article" date="2017" name="Int. J. Syst. Evol. Microbiol.">
        <title>Gemmobacter straminiformis sp. nov., isolated from an artificial fountain.</title>
        <authorList>
            <person name="Kang J.Y."/>
            <person name="Kim M.J."/>
            <person name="Chun J."/>
            <person name="Son K.P."/>
            <person name="Jahng K.Y."/>
        </authorList>
    </citation>
    <scope>NUCLEOTIDE SEQUENCE [LARGE SCALE GENOMIC DNA]</scope>
    <source>
        <strain evidence="5 6">CAM-8</strain>
    </source>
</reference>
<dbReference type="Gene3D" id="6.10.340.10">
    <property type="match status" value="1"/>
</dbReference>
<dbReference type="GO" id="GO:0016791">
    <property type="term" value="F:phosphatase activity"/>
    <property type="evidence" value="ECO:0007669"/>
    <property type="project" value="TreeGrafter"/>
</dbReference>
<dbReference type="InterPro" id="IPR036457">
    <property type="entry name" value="PPM-type-like_dom_sf"/>
</dbReference>
<protein>
    <submittedName>
        <fullName evidence="5">Serine/threonine-protein phosphatase</fullName>
    </submittedName>
</protein>
<dbReference type="Proteomes" id="UP000555411">
    <property type="component" value="Unassembled WGS sequence"/>
</dbReference>
<organism evidence="5 6">
    <name type="scientific">Paragemmobacter straminiformis</name>
    <dbReference type="NCBI Taxonomy" id="2045119"/>
    <lineage>
        <taxon>Bacteria</taxon>
        <taxon>Pseudomonadati</taxon>
        <taxon>Pseudomonadota</taxon>
        <taxon>Alphaproteobacteria</taxon>
        <taxon>Rhodobacterales</taxon>
        <taxon>Paracoccaceae</taxon>
        <taxon>Paragemmobacter</taxon>
    </lineage>
</organism>
<dbReference type="AlphaFoldDB" id="A0A842IGI3"/>
<keyword evidence="6" id="KW-1185">Reference proteome</keyword>
<name>A0A842IGI3_9RHOB</name>
<feature type="transmembrane region" description="Helical" evidence="3">
    <location>
        <begin position="12"/>
        <end position="32"/>
    </location>
</feature>
<evidence type="ECO:0000259" key="4">
    <source>
        <dbReference type="PROSITE" id="PS50885"/>
    </source>
</evidence>
<sequence>MALIYNTLRNNLLALFAWLGMIALGVLVWNLGTAVSEHFRIQAELGRGAETDALIQLSYDLRREDMALFQALSGEPPLISPQDGARSTDAALDRTAALLVGHDQGGHAASASLLSDLRAGLDARRAAASAALRADEGARQAALHDWRRYLDAAYPDLEGISHDLIAESGEPAARIAQLTTLRYYALFAFRALIANRFAIEDAVRAGQADAIHLVMLSDSSAQLRGAANLAEDQFLSDRAPAFGSIASATDFLVADYLPAEMRVLEDMLTGTPRDASLAAWRRSSHDAVTHLTNAEAALAAEAGSRLRLAEKQDHAAIMLWGTAVALALALLLSAVRFTLHRIVSPLEQVHSRMLRLANDDLTFEPVPPTRLAEIQVMYDALAVFRENALRREKMQAELARLNDRVVAANHSMTAELEAAARVQAAQLPPSCDLPGAQFHAFYRPSRMIAGDTYDYVSLPDGRTRLFQIDVSGHGAAAALVSVMSHIAVKTALQQAAPSESLADIISRINREWSEELPYFTMLLVEIDPRAGTARVVQAGHPPLLRLPLVGGVETVGDGGMPVGALPWAEYEELTCAFHPGDRLILTTDGVTEAADADGNMFGDDRYLGLLARPVRPDVKSLFASVDSALWDWCGTEAFDDDVTILILEAKEPTYAH</sequence>
<dbReference type="InterPro" id="IPR052016">
    <property type="entry name" value="Bact_Sigma-Reg"/>
</dbReference>
<accession>A0A842IGI3</accession>
<dbReference type="PANTHER" id="PTHR43156">
    <property type="entry name" value="STAGE II SPORULATION PROTEIN E-RELATED"/>
    <property type="match status" value="1"/>
</dbReference>
<dbReference type="GO" id="GO:0016020">
    <property type="term" value="C:membrane"/>
    <property type="evidence" value="ECO:0007669"/>
    <property type="project" value="InterPro"/>
</dbReference>
<keyword evidence="3" id="KW-0472">Membrane</keyword>
<proteinExistence type="predicted"/>
<keyword evidence="1" id="KW-0378">Hydrolase</keyword>
<dbReference type="EMBL" id="JACLQD010000008">
    <property type="protein sequence ID" value="MBC2837578.1"/>
    <property type="molecule type" value="Genomic_DNA"/>
</dbReference>
<dbReference type="PROSITE" id="PS50885">
    <property type="entry name" value="HAMP"/>
    <property type="match status" value="1"/>
</dbReference>
<comment type="caution">
    <text evidence="5">The sequence shown here is derived from an EMBL/GenBank/DDBJ whole genome shotgun (WGS) entry which is preliminary data.</text>
</comment>
<dbReference type="RefSeq" id="WP_185799195.1">
    <property type="nucleotide sequence ID" value="NZ_JACLQD010000008.1"/>
</dbReference>
<dbReference type="Pfam" id="PF07228">
    <property type="entry name" value="SpoIIE"/>
    <property type="match status" value="1"/>
</dbReference>
<feature type="domain" description="HAMP" evidence="4">
    <location>
        <begin position="340"/>
        <end position="393"/>
    </location>
</feature>
<dbReference type="InterPro" id="IPR003660">
    <property type="entry name" value="HAMP_dom"/>
</dbReference>
<dbReference type="Gene3D" id="3.60.40.10">
    <property type="entry name" value="PPM-type phosphatase domain"/>
    <property type="match status" value="1"/>
</dbReference>
<evidence type="ECO:0000256" key="2">
    <source>
        <dbReference type="SAM" id="Coils"/>
    </source>
</evidence>
<evidence type="ECO:0000256" key="1">
    <source>
        <dbReference type="ARBA" id="ARBA00022801"/>
    </source>
</evidence>
<evidence type="ECO:0000256" key="3">
    <source>
        <dbReference type="SAM" id="Phobius"/>
    </source>
</evidence>
<dbReference type="PANTHER" id="PTHR43156:SF2">
    <property type="entry name" value="STAGE II SPORULATION PROTEIN E"/>
    <property type="match status" value="1"/>
</dbReference>
<feature type="coiled-coil region" evidence="2">
    <location>
        <begin position="384"/>
        <end position="411"/>
    </location>
</feature>
<dbReference type="GO" id="GO:0007165">
    <property type="term" value="P:signal transduction"/>
    <property type="evidence" value="ECO:0007669"/>
    <property type="project" value="InterPro"/>
</dbReference>
<dbReference type="InterPro" id="IPR001932">
    <property type="entry name" value="PPM-type_phosphatase-like_dom"/>
</dbReference>
<keyword evidence="2" id="KW-0175">Coiled coil</keyword>
<keyword evidence="3" id="KW-0812">Transmembrane</keyword>
<keyword evidence="3" id="KW-1133">Transmembrane helix</keyword>
<gene>
    <name evidence="5" type="ORF">H7F16_18815</name>
</gene>
<dbReference type="SMART" id="SM00331">
    <property type="entry name" value="PP2C_SIG"/>
    <property type="match status" value="1"/>
</dbReference>
<evidence type="ECO:0000313" key="5">
    <source>
        <dbReference type="EMBL" id="MBC2837578.1"/>
    </source>
</evidence>
<evidence type="ECO:0000313" key="6">
    <source>
        <dbReference type="Proteomes" id="UP000555411"/>
    </source>
</evidence>